<dbReference type="EMBL" id="CP063849">
    <property type="protein sequence ID" value="QOY86782.1"/>
    <property type="molecule type" value="Genomic_DNA"/>
</dbReference>
<organism evidence="2 3">
    <name type="scientific">Paludibaculum fermentans</name>
    <dbReference type="NCBI Taxonomy" id="1473598"/>
    <lineage>
        <taxon>Bacteria</taxon>
        <taxon>Pseudomonadati</taxon>
        <taxon>Acidobacteriota</taxon>
        <taxon>Terriglobia</taxon>
        <taxon>Bryobacterales</taxon>
        <taxon>Bryobacteraceae</taxon>
        <taxon>Paludibaculum</taxon>
    </lineage>
</organism>
<keyword evidence="1" id="KW-1133">Transmembrane helix</keyword>
<dbReference type="KEGG" id="pfer:IRI77_28965"/>
<dbReference type="Proteomes" id="UP000593892">
    <property type="component" value="Chromosome"/>
</dbReference>
<keyword evidence="1" id="KW-0812">Transmembrane</keyword>
<feature type="transmembrane region" description="Helical" evidence="1">
    <location>
        <begin position="212"/>
        <end position="229"/>
    </location>
</feature>
<proteinExistence type="predicted"/>
<protein>
    <recommendedName>
        <fullName evidence="4">Glycosyltransferase RgtA/B/C/D-like domain-containing protein</fullName>
    </recommendedName>
</protein>
<evidence type="ECO:0000313" key="2">
    <source>
        <dbReference type="EMBL" id="QOY86782.1"/>
    </source>
</evidence>
<feature type="transmembrane region" description="Helical" evidence="1">
    <location>
        <begin position="187"/>
        <end position="205"/>
    </location>
</feature>
<feature type="transmembrane region" description="Helical" evidence="1">
    <location>
        <begin position="162"/>
        <end position="181"/>
    </location>
</feature>
<name>A0A7S7SI94_PALFE</name>
<gene>
    <name evidence="2" type="ORF">IRI77_28965</name>
</gene>
<dbReference type="AlphaFoldDB" id="A0A7S7SI94"/>
<accession>A0A7S7SI94</accession>
<evidence type="ECO:0000256" key="1">
    <source>
        <dbReference type="SAM" id="Phobius"/>
    </source>
</evidence>
<feature type="transmembrane region" description="Helical" evidence="1">
    <location>
        <begin position="41"/>
        <end position="68"/>
    </location>
</feature>
<feature type="transmembrane region" description="Helical" evidence="1">
    <location>
        <begin position="130"/>
        <end position="150"/>
    </location>
</feature>
<sequence length="409" mass="44211">MCLALIAINTALCFLLARFLIGNTLWALAVAWFLAYHGSFWGMYCNTGVIFDILAVTCYSLALLTASWKPRTLPANCGRLLLILLLAAAALNSKEIAVSLPAALGVLLLLEHRSAAPGVDPGSRRLWWNLASLLLVAGVTALFVFGRVLAQGGIEGVPGYHLALSATQFGANWSGFLSALFYDKVAWTPPAAVGVFVAALAVLAALRWFRELLFLLLSVVSFLPMAFILPRGLDASFLSVFWLMVAIGCAFNRTPHSPSWLKPLPFALILAVTASQATLGRISFPQFQQESRAIQLAYSGIRAATGEVRDRSALAFVEDPFAPRFPWATTFMVLLATQKDGLSIVRPEDIAARRSDVPPGQAYDLVLLVTKSYDVLRCTGLEGRPLTMEDLSAKSYVCPAAAPSSKRAF</sequence>
<evidence type="ECO:0008006" key="4">
    <source>
        <dbReference type="Google" id="ProtNLM"/>
    </source>
</evidence>
<reference evidence="2 3" key="1">
    <citation type="submission" date="2020-10" db="EMBL/GenBank/DDBJ databases">
        <title>Complete genome sequence of Paludibaculum fermentans P105T, a facultatively anaerobic acidobacterium capable of dissimilatory Fe(III) reduction.</title>
        <authorList>
            <person name="Dedysh S.N."/>
            <person name="Beletsky A.V."/>
            <person name="Kulichevskaya I.S."/>
            <person name="Mardanov A.V."/>
            <person name="Ravin N.V."/>
        </authorList>
    </citation>
    <scope>NUCLEOTIDE SEQUENCE [LARGE SCALE GENOMIC DNA]</scope>
    <source>
        <strain evidence="2 3">P105</strain>
    </source>
</reference>
<keyword evidence="3" id="KW-1185">Reference proteome</keyword>
<keyword evidence="1" id="KW-0472">Membrane</keyword>
<dbReference type="RefSeq" id="WP_194448451.1">
    <property type="nucleotide sequence ID" value="NZ_CP063849.1"/>
</dbReference>
<feature type="transmembrane region" description="Helical" evidence="1">
    <location>
        <begin position="80"/>
        <end position="110"/>
    </location>
</feature>
<evidence type="ECO:0000313" key="3">
    <source>
        <dbReference type="Proteomes" id="UP000593892"/>
    </source>
</evidence>
<feature type="transmembrane region" description="Helical" evidence="1">
    <location>
        <begin position="12"/>
        <end position="35"/>
    </location>
</feature>